<dbReference type="AlphaFoldDB" id="K3Y444"/>
<organism evidence="1 2">
    <name type="scientific">Setaria italica</name>
    <name type="common">Foxtail millet</name>
    <name type="synonym">Panicum italicum</name>
    <dbReference type="NCBI Taxonomy" id="4555"/>
    <lineage>
        <taxon>Eukaryota</taxon>
        <taxon>Viridiplantae</taxon>
        <taxon>Streptophyta</taxon>
        <taxon>Embryophyta</taxon>
        <taxon>Tracheophyta</taxon>
        <taxon>Spermatophyta</taxon>
        <taxon>Magnoliopsida</taxon>
        <taxon>Liliopsida</taxon>
        <taxon>Poales</taxon>
        <taxon>Poaceae</taxon>
        <taxon>PACMAD clade</taxon>
        <taxon>Panicoideae</taxon>
        <taxon>Panicodae</taxon>
        <taxon>Paniceae</taxon>
        <taxon>Cenchrinae</taxon>
        <taxon>Setaria</taxon>
    </lineage>
</organism>
<proteinExistence type="predicted"/>
<evidence type="ECO:0000313" key="2">
    <source>
        <dbReference type="Proteomes" id="UP000004995"/>
    </source>
</evidence>
<evidence type="ECO:0000313" key="1">
    <source>
        <dbReference type="EnsemblPlants" id="KQL10737"/>
    </source>
</evidence>
<reference evidence="1" key="2">
    <citation type="submission" date="2018-08" db="UniProtKB">
        <authorList>
            <consortium name="EnsemblPlants"/>
        </authorList>
    </citation>
    <scope>IDENTIFICATION</scope>
    <source>
        <strain evidence="1">Yugu1</strain>
    </source>
</reference>
<dbReference type="HOGENOM" id="CLU_3369346_0_0_1"/>
<reference evidence="2" key="1">
    <citation type="journal article" date="2012" name="Nat. Biotechnol.">
        <title>Reference genome sequence of the model plant Setaria.</title>
        <authorList>
            <person name="Bennetzen J.L."/>
            <person name="Schmutz J."/>
            <person name="Wang H."/>
            <person name="Percifield R."/>
            <person name="Hawkins J."/>
            <person name="Pontaroli A.C."/>
            <person name="Estep M."/>
            <person name="Feng L."/>
            <person name="Vaughn J.N."/>
            <person name="Grimwood J."/>
            <person name="Jenkins J."/>
            <person name="Barry K."/>
            <person name="Lindquist E."/>
            <person name="Hellsten U."/>
            <person name="Deshpande S."/>
            <person name="Wang X."/>
            <person name="Wu X."/>
            <person name="Mitros T."/>
            <person name="Triplett J."/>
            <person name="Yang X."/>
            <person name="Ye C.Y."/>
            <person name="Mauro-Herrera M."/>
            <person name="Wang L."/>
            <person name="Li P."/>
            <person name="Sharma M."/>
            <person name="Sharma R."/>
            <person name="Ronald P.C."/>
            <person name="Panaud O."/>
            <person name="Kellogg E.A."/>
            <person name="Brutnell T.P."/>
            <person name="Doust A.N."/>
            <person name="Tuskan G.A."/>
            <person name="Rokhsar D."/>
            <person name="Devos K.M."/>
        </authorList>
    </citation>
    <scope>NUCLEOTIDE SEQUENCE [LARGE SCALE GENOMIC DNA]</scope>
    <source>
        <strain evidence="2">cv. Yugu1</strain>
    </source>
</reference>
<keyword evidence="2" id="KW-1185">Reference proteome</keyword>
<dbReference type="InParanoid" id="K3Y444"/>
<name>K3Y444_SETIT</name>
<dbReference type="Proteomes" id="UP000004995">
    <property type="component" value="Unassembled WGS sequence"/>
</dbReference>
<dbReference type="EMBL" id="AGNK02002494">
    <property type="status" value="NOT_ANNOTATED_CDS"/>
    <property type="molecule type" value="Genomic_DNA"/>
</dbReference>
<dbReference type="EnsemblPlants" id="KQL10737">
    <property type="protein sequence ID" value="KQL10737"/>
    <property type="gene ID" value="SETIT_008982mg"/>
</dbReference>
<dbReference type="Gramene" id="KQL10737">
    <property type="protein sequence ID" value="KQL10737"/>
    <property type="gene ID" value="SETIT_008982mg"/>
</dbReference>
<accession>K3Y444</accession>
<sequence length="35" mass="3959">MILVLVLVLSFDCKIYNTPHLLFSCSCVEHSGNFD</sequence>
<protein>
    <submittedName>
        <fullName evidence="1">Uncharacterized protein</fullName>
    </submittedName>
</protein>